<feature type="region of interest" description="Disordered" evidence="1">
    <location>
        <begin position="129"/>
        <end position="169"/>
    </location>
</feature>
<comment type="caution">
    <text evidence="3">The sequence shown here is derived from an EMBL/GenBank/DDBJ whole genome shotgun (WGS) entry which is preliminary data.</text>
</comment>
<evidence type="ECO:0000259" key="2">
    <source>
        <dbReference type="Pfam" id="PF13843"/>
    </source>
</evidence>
<evidence type="ECO:0000313" key="4">
    <source>
        <dbReference type="Proteomes" id="UP001162164"/>
    </source>
</evidence>
<organism evidence="3 4">
    <name type="scientific">Molorchus minor</name>
    <dbReference type="NCBI Taxonomy" id="1323400"/>
    <lineage>
        <taxon>Eukaryota</taxon>
        <taxon>Metazoa</taxon>
        <taxon>Ecdysozoa</taxon>
        <taxon>Arthropoda</taxon>
        <taxon>Hexapoda</taxon>
        <taxon>Insecta</taxon>
        <taxon>Pterygota</taxon>
        <taxon>Neoptera</taxon>
        <taxon>Endopterygota</taxon>
        <taxon>Coleoptera</taxon>
        <taxon>Polyphaga</taxon>
        <taxon>Cucujiformia</taxon>
        <taxon>Chrysomeloidea</taxon>
        <taxon>Cerambycidae</taxon>
        <taxon>Lamiinae</taxon>
        <taxon>Monochamini</taxon>
        <taxon>Molorchus</taxon>
    </lineage>
</organism>
<dbReference type="InterPro" id="IPR052638">
    <property type="entry name" value="PiggyBac_TE-derived"/>
</dbReference>
<proteinExistence type="predicted"/>
<feature type="domain" description="PiggyBac transposable element-derived protein" evidence="2">
    <location>
        <begin position="193"/>
        <end position="279"/>
    </location>
</feature>
<dbReference type="PANTHER" id="PTHR47055">
    <property type="entry name" value="DDE_TNP_1_7 DOMAIN-CONTAINING PROTEIN"/>
    <property type="match status" value="1"/>
</dbReference>
<dbReference type="Pfam" id="PF13843">
    <property type="entry name" value="DDE_Tnp_1_7"/>
    <property type="match status" value="1"/>
</dbReference>
<dbReference type="PANTHER" id="PTHR47055:SF3">
    <property type="entry name" value="PHORBOL-ESTER_DAG-TYPE DOMAIN-CONTAINING PROTEIN"/>
    <property type="match status" value="1"/>
</dbReference>
<reference evidence="3" key="1">
    <citation type="journal article" date="2023" name="Insect Mol. Biol.">
        <title>Genome sequencing provides insights into the evolution of gene families encoding plant cell wall-degrading enzymes in longhorned beetles.</title>
        <authorList>
            <person name="Shin N.R."/>
            <person name="Okamura Y."/>
            <person name="Kirsch R."/>
            <person name="Pauchet Y."/>
        </authorList>
    </citation>
    <scope>NUCLEOTIDE SEQUENCE</scope>
    <source>
        <strain evidence="3">MMC_N1</strain>
    </source>
</reference>
<gene>
    <name evidence="3" type="ORF">NQ317_019596</name>
</gene>
<sequence length="282" mass="32288">MSRETAIERELEARLERTRSLQAQDQELHLLRLRVEDQGTTITEILARLCNNSYNLKYSRFSEAVQSYGALVFIGTLKVLPGFVDEKVKHVFAKTEMVLHPNPSVKNELQELADKILMEDIPLDNKFHTDTESSDDENNFENYKEFGSNIPPDSEQVTNNGNIKSNDSADKENVSPVILQNILLMPAQNMINPEALVEDICFQSNLYAVQKNKRLDLTEKELLAFIGINFFMAYHQLPNWKHYWNGSSDSGIPLVSNAMARTRFEQVLSNLHCNDNTQLPKR</sequence>
<dbReference type="InterPro" id="IPR029526">
    <property type="entry name" value="PGBD"/>
</dbReference>
<dbReference type="Proteomes" id="UP001162164">
    <property type="component" value="Unassembled WGS sequence"/>
</dbReference>
<protein>
    <recommendedName>
        <fullName evidence="2">PiggyBac transposable element-derived protein domain-containing protein</fullName>
    </recommendedName>
</protein>
<evidence type="ECO:0000256" key="1">
    <source>
        <dbReference type="SAM" id="MobiDB-lite"/>
    </source>
</evidence>
<name>A0ABQ9J601_9CUCU</name>
<feature type="compositionally biased region" description="Polar residues" evidence="1">
    <location>
        <begin position="155"/>
        <end position="166"/>
    </location>
</feature>
<evidence type="ECO:0000313" key="3">
    <source>
        <dbReference type="EMBL" id="KAJ8973289.1"/>
    </source>
</evidence>
<accession>A0ABQ9J601</accession>
<keyword evidence="4" id="KW-1185">Reference proteome</keyword>
<dbReference type="EMBL" id="JAPWTJ010001204">
    <property type="protein sequence ID" value="KAJ8973289.1"/>
    <property type="molecule type" value="Genomic_DNA"/>
</dbReference>